<feature type="domain" description="Right handed beta helix" evidence="1">
    <location>
        <begin position="154"/>
        <end position="288"/>
    </location>
</feature>
<dbReference type="InterPro" id="IPR039448">
    <property type="entry name" value="Beta_helix"/>
</dbReference>
<dbReference type="AlphaFoldDB" id="A0A2N7U971"/>
<dbReference type="Gene3D" id="2.160.20.10">
    <property type="entry name" value="Single-stranded right-handed beta-helix, Pectin lyase-like"/>
    <property type="match status" value="1"/>
</dbReference>
<dbReference type="InterPro" id="IPR012334">
    <property type="entry name" value="Pectin_lyas_fold"/>
</dbReference>
<dbReference type="OrthoDB" id="6139980at2"/>
<dbReference type="SMART" id="SM00710">
    <property type="entry name" value="PbH1"/>
    <property type="match status" value="5"/>
</dbReference>
<accession>A0A2N7U971</accession>
<protein>
    <recommendedName>
        <fullName evidence="1">Right handed beta helix domain-containing protein</fullName>
    </recommendedName>
</protein>
<organism evidence="2 3">
    <name type="scientific">Billgrantia endophytica</name>
    <dbReference type="NCBI Taxonomy" id="2033802"/>
    <lineage>
        <taxon>Bacteria</taxon>
        <taxon>Pseudomonadati</taxon>
        <taxon>Pseudomonadota</taxon>
        <taxon>Gammaproteobacteria</taxon>
        <taxon>Oceanospirillales</taxon>
        <taxon>Halomonadaceae</taxon>
        <taxon>Billgrantia</taxon>
    </lineage>
</organism>
<comment type="caution">
    <text evidence="2">The sequence shown here is derived from an EMBL/GenBank/DDBJ whole genome shotgun (WGS) entry which is preliminary data.</text>
</comment>
<dbReference type="Proteomes" id="UP000235803">
    <property type="component" value="Unassembled WGS sequence"/>
</dbReference>
<keyword evidence="3" id="KW-1185">Reference proteome</keyword>
<dbReference type="InterPro" id="IPR006626">
    <property type="entry name" value="PbH1"/>
</dbReference>
<gene>
    <name evidence="2" type="ORF">C1H69_04555</name>
</gene>
<reference evidence="2 3" key="1">
    <citation type="submission" date="2018-01" db="EMBL/GenBank/DDBJ databases">
        <title>Halomonas endophytica sp. nov., isolated from storage liquid in the stems of Populus euphratica.</title>
        <authorList>
            <person name="Chen C."/>
        </authorList>
    </citation>
    <scope>NUCLEOTIDE SEQUENCE [LARGE SCALE GENOMIC DNA]</scope>
    <source>
        <strain evidence="2 3">MC28</strain>
    </source>
</reference>
<evidence type="ECO:0000313" key="3">
    <source>
        <dbReference type="Proteomes" id="UP000235803"/>
    </source>
</evidence>
<dbReference type="InterPro" id="IPR011050">
    <property type="entry name" value="Pectin_lyase_fold/virulence"/>
</dbReference>
<dbReference type="SUPFAM" id="SSF51126">
    <property type="entry name" value="Pectin lyase-like"/>
    <property type="match status" value="1"/>
</dbReference>
<evidence type="ECO:0000313" key="2">
    <source>
        <dbReference type="EMBL" id="PMR76973.1"/>
    </source>
</evidence>
<sequence>MSLGSIADLNDALLASTAATAHASTRARPSLPTRARPASITTSELGIAPSRDPVADQERLQRFIDDIATDGIIGVIDAGRWLLHRKLQLHDGLRLCGRGMNRTIIEARSEDWHHDDYTLMELRANNHLNENGIFLSDFHLIGADKGATRNGAALRLNGINDFSLERIKVVDGSDAGIRITGYGVGSFTNDITSDFWNSTKRGRIRGCIAVRGSLGIELEGGVEGVLVEGNHVYDSALHGIRLPSAYDCILLANHITGARNGIWIDRHKGIHVLHNTATQVERGCVYGGFNRHRDGEISKGLWIIGNRFQTSRSTITDAYHGSSNKFTHIVKIKDNLLEGGNIRLLWSRRVDIQGNDGDGGNAIITSHQVSGRVGNNTMRLLNRAPRVTDLGSNLNLSDT</sequence>
<name>A0A2N7U971_9GAMM</name>
<evidence type="ECO:0000259" key="1">
    <source>
        <dbReference type="Pfam" id="PF13229"/>
    </source>
</evidence>
<dbReference type="EMBL" id="PNRF01000010">
    <property type="protein sequence ID" value="PMR76973.1"/>
    <property type="molecule type" value="Genomic_DNA"/>
</dbReference>
<dbReference type="RefSeq" id="WP_102652223.1">
    <property type="nucleotide sequence ID" value="NZ_PNRF01000010.1"/>
</dbReference>
<proteinExistence type="predicted"/>
<dbReference type="Pfam" id="PF13229">
    <property type="entry name" value="Beta_helix"/>
    <property type="match status" value="1"/>
</dbReference>